<evidence type="ECO:0000313" key="2">
    <source>
        <dbReference type="Proteomes" id="UP000606274"/>
    </source>
</evidence>
<dbReference type="EMBL" id="JABFDY010000003">
    <property type="protein sequence ID" value="KAF7709142.1"/>
    <property type="molecule type" value="Genomic_DNA"/>
</dbReference>
<accession>A0A8T0BPB5</accession>
<dbReference type="Proteomes" id="UP000606274">
    <property type="component" value="Unassembled WGS sequence"/>
</dbReference>
<sequence>ILRNLNTQHMSSQRRSGYETVLLATENLSIRPTSSHDTVAHALQRLLNSQDDCAGQPDHDCLTAIVNDTSIRPDLSSVPLQTGQALFVDGSCSKPSDGVYLCGYSVCQLPNNVLESFSLPFSSAQAAE</sequence>
<dbReference type="AlphaFoldDB" id="A0A8T0BPB5"/>
<comment type="caution">
    <text evidence="1">The sequence shown here is derived from an EMBL/GenBank/DDBJ whole genome shotgun (WGS) entry which is preliminary data.</text>
</comment>
<name>A0A8T0BPB5_SILME</name>
<evidence type="ECO:0000313" key="1">
    <source>
        <dbReference type="EMBL" id="KAF7709142.1"/>
    </source>
</evidence>
<reference evidence="1" key="1">
    <citation type="submission" date="2020-08" db="EMBL/GenBank/DDBJ databases">
        <title>Chromosome-level assembly of Southern catfish (Silurus meridionalis) provides insights into visual adaptation to the nocturnal and benthic lifestyles.</title>
        <authorList>
            <person name="Zhang Y."/>
            <person name="Wang D."/>
            <person name="Peng Z."/>
        </authorList>
    </citation>
    <scope>NUCLEOTIDE SEQUENCE</scope>
    <source>
        <strain evidence="1">SWU-2019-XX</strain>
        <tissue evidence="1">Muscle</tissue>
    </source>
</reference>
<gene>
    <name evidence="1" type="ORF">HF521_015992</name>
</gene>
<organism evidence="1 2">
    <name type="scientific">Silurus meridionalis</name>
    <name type="common">Southern catfish</name>
    <name type="synonym">Silurus soldatovi meridionalis</name>
    <dbReference type="NCBI Taxonomy" id="175797"/>
    <lineage>
        <taxon>Eukaryota</taxon>
        <taxon>Metazoa</taxon>
        <taxon>Chordata</taxon>
        <taxon>Craniata</taxon>
        <taxon>Vertebrata</taxon>
        <taxon>Euteleostomi</taxon>
        <taxon>Actinopterygii</taxon>
        <taxon>Neopterygii</taxon>
        <taxon>Teleostei</taxon>
        <taxon>Ostariophysi</taxon>
        <taxon>Siluriformes</taxon>
        <taxon>Siluridae</taxon>
        <taxon>Silurus</taxon>
    </lineage>
</organism>
<proteinExistence type="predicted"/>
<keyword evidence="2" id="KW-1185">Reference proteome</keyword>
<feature type="non-terminal residue" evidence="1">
    <location>
        <position position="1"/>
    </location>
</feature>
<protein>
    <submittedName>
        <fullName evidence="1">Uncharacterized protein</fullName>
    </submittedName>
</protein>
<feature type="non-terminal residue" evidence="1">
    <location>
        <position position="128"/>
    </location>
</feature>